<feature type="compositionally biased region" description="Polar residues" evidence="13">
    <location>
        <begin position="369"/>
        <end position="394"/>
    </location>
</feature>
<feature type="region of interest" description="Disordered" evidence="13">
    <location>
        <begin position="274"/>
        <end position="294"/>
    </location>
</feature>
<keyword evidence="7 14" id="KW-0812">Transmembrane</keyword>
<keyword evidence="10 14" id="KW-0472">Membrane</keyword>
<proteinExistence type="inferred from homology"/>
<dbReference type="PANTHER" id="PTHR15549:SF27">
    <property type="entry name" value="CHITIN-BINDING TYPE-1 DOMAIN-CONTAINING PROTEIN"/>
    <property type="match status" value="1"/>
</dbReference>
<feature type="compositionally biased region" description="Low complexity" evidence="13">
    <location>
        <begin position="416"/>
        <end position="439"/>
    </location>
</feature>
<evidence type="ECO:0000256" key="6">
    <source>
        <dbReference type="ARBA" id="ARBA00022622"/>
    </source>
</evidence>
<feature type="region of interest" description="Disordered" evidence="13">
    <location>
        <begin position="126"/>
        <end position="165"/>
    </location>
</feature>
<evidence type="ECO:0000256" key="1">
    <source>
        <dbReference type="ARBA" id="ARBA00004167"/>
    </source>
</evidence>
<feature type="signal peptide" evidence="15">
    <location>
        <begin position="1"/>
        <end position="34"/>
    </location>
</feature>
<keyword evidence="9 14" id="KW-1133">Transmembrane helix</keyword>
<dbReference type="CDD" id="cd21699">
    <property type="entry name" value="JMTM_APP_like"/>
    <property type="match status" value="1"/>
</dbReference>
<dbReference type="HOGENOM" id="CLU_484130_0_0_1"/>
<reference evidence="17 18" key="1">
    <citation type="journal article" date="2010" name="Nature">
        <title>Perigord black truffle genome uncovers evolutionary origins and mechanisms of symbiosis.</title>
        <authorList>
            <person name="Martin F."/>
            <person name="Kohler A."/>
            <person name="Murat C."/>
            <person name="Balestrini R."/>
            <person name="Coutinho P.M."/>
            <person name="Jaillon O."/>
            <person name="Montanini B."/>
            <person name="Morin E."/>
            <person name="Noel B."/>
            <person name="Percudani R."/>
            <person name="Porcel B."/>
            <person name="Rubini A."/>
            <person name="Amicucci A."/>
            <person name="Amselem J."/>
            <person name="Anthouard V."/>
            <person name="Arcioni S."/>
            <person name="Artiguenave F."/>
            <person name="Aury J.M."/>
            <person name="Ballario P."/>
            <person name="Bolchi A."/>
            <person name="Brenna A."/>
            <person name="Brun A."/>
            <person name="Buee M."/>
            <person name="Cantarel B."/>
            <person name="Chevalier G."/>
            <person name="Couloux A."/>
            <person name="Da Silva C."/>
            <person name="Denoeud F."/>
            <person name="Duplessis S."/>
            <person name="Ghignone S."/>
            <person name="Hilselberger B."/>
            <person name="Iotti M."/>
            <person name="Marcais B."/>
            <person name="Mello A."/>
            <person name="Miranda M."/>
            <person name="Pacioni G."/>
            <person name="Quesneville H."/>
            <person name="Riccioni C."/>
            <person name="Ruotolo R."/>
            <person name="Splivallo R."/>
            <person name="Stocchi V."/>
            <person name="Tisserant E."/>
            <person name="Viscomi A.R."/>
            <person name="Zambonelli A."/>
            <person name="Zampieri E."/>
            <person name="Henrissat B."/>
            <person name="Lebrun M.H."/>
            <person name="Paolocci F."/>
            <person name="Bonfante P."/>
            <person name="Ottonello S."/>
            <person name="Wincker P."/>
        </authorList>
    </citation>
    <scope>NUCLEOTIDE SEQUENCE [LARGE SCALE GENOMIC DNA]</scope>
    <source>
        <strain evidence="17 18">Mel28</strain>
    </source>
</reference>
<feature type="compositionally biased region" description="Polar residues" evidence="13">
    <location>
        <begin position="316"/>
        <end position="327"/>
    </location>
</feature>
<keyword evidence="18" id="KW-1185">Reference proteome</keyword>
<evidence type="ECO:0000256" key="11">
    <source>
        <dbReference type="ARBA" id="ARBA00023157"/>
    </source>
</evidence>
<dbReference type="GO" id="GO:0071944">
    <property type="term" value="C:cell periphery"/>
    <property type="evidence" value="ECO:0007669"/>
    <property type="project" value="UniProtKB-ARBA"/>
</dbReference>
<evidence type="ECO:0000313" key="18">
    <source>
        <dbReference type="Proteomes" id="UP000006911"/>
    </source>
</evidence>
<dbReference type="GO" id="GO:0005576">
    <property type="term" value="C:extracellular region"/>
    <property type="evidence" value="ECO:0007669"/>
    <property type="project" value="UniProtKB-SubCell"/>
</dbReference>
<comment type="subcellular location">
    <subcellularLocation>
        <location evidence="2">Membrane</location>
        <topology evidence="2">Lipid-anchor</topology>
        <topology evidence="2">GPI-anchor</topology>
    </subcellularLocation>
    <subcellularLocation>
        <location evidence="1">Membrane</location>
        <topology evidence="1">Single-pass membrane protein</topology>
    </subcellularLocation>
    <subcellularLocation>
        <location evidence="3">Secreted</location>
    </subcellularLocation>
</comment>
<feature type="chain" id="PRO_5003072281" evidence="15">
    <location>
        <begin position="35"/>
        <end position="563"/>
    </location>
</feature>
<keyword evidence="5" id="KW-0964">Secreted</keyword>
<dbReference type="InterPro" id="IPR051694">
    <property type="entry name" value="Immunoregulatory_rcpt-like"/>
</dbReference>
<dbReference type="RefSeq" id="XP_002837931.1">
    <property type="nucleotide sequence ID" value="XM_002837885.1"/>
</dbReference>
<feature type="domain" description="CFEM" evidence="16">
    <location>
        <begin position="48"/>
        <end position="119"/>
    </location>
</feature>
<feature type="compositionally biased region" description="Basic and acidic residues" evidence="13">
    <location>
        <begin position="452"/>
        <end position="465"/>
    </location>
</feature>
<organism evidence="17 18">
    <name type="scientific">Tuber melanosporum (strain Mel28)</name>
    <name type="common">Perigord black truffle</name>
    <dbReference type="NCBI Taxonomy" id="656061"/>
    <lineage>
        <taxon>Eukaryota</taxon>
        <taxon>Fungi</taxon>
        <taxon>Dikarya</taxon>
        <taxon>Ascomycota</taxon>
        <taxon>Pezizomycotina</taxon>
        <taxon>Pezizomycetes</taxon>
        <taxon>Pezizales</taxon>
        <taxon>Tuberaceae</taxon>
        <taxon>Tuber</taxon>
    </lineage>
</organism>
<comment type="similarity">
    <text evidence="4">Belongs to the RBT5 family.</text>
</comment>
<feature type="compositionally biased region" description="Low complexity" evidence="13">
    <location>
        <begin position="352"/>
        <end position="361"/>
    </location>
</feature>
<feature type="transmembrane region" description="Helical" evidence="14">
    <location>
        <begin position="170"/>
        <end position="195"/>
    </location>
</feature>
<feature type="region of interest" description="Disordered" evidence="13">
    <location>
        <begin position="352"/>
        <end position="563"/>
    </location>
</feature>
<evidence type="ECO:0000256" key="2">
    <source>
        <dbReference type="ARBA" id="ARBA00004589"/>
    </source>
</evidence>
<evidence type="ECO:0000259" key="16">
    <source>
        <dbReference type="SMART" id="SM00747"/>
    </source>
</evidence>
<dbReference type="Proteomes" id="UP000006911">
    <property type="component" value="Unassembled WGS sequence"/>
</dbReference>
<dbReference type="AlphaFoldDB" id="D5GC79"/>
<dbReference type="PANTHER" id="PTHR15549">
    <property type="entry name" value="PAIRED IMMUNOGLOBULIN-LIKE TYPE 2 RECEPTOR"/>
    <property type="match status" value="1"/>
</dbReference>
<evidence type="ECO:0000313" key="17">
    <source>
        <dbReference type="EMBL" id="CAZ82122.1"/>
    </source>
</evidence>
<gene>
    <name evidence="17" type="ORF">GSTUM_00000631001</name>
</gene>
<dbReference type="InParanoid" id="D5GC79"/>
<evidence type="ECO:0000256" key="8">
    <source>
        <dbReference type="ARBA" id="ARBA00022729"/>
    </source>
</evidence>
<feature type="compositionally biased region" description="Basic and acidic residues" evidence="13">
    <location>
        <begin position="494"/>
        <end position="507"/>
    </location>
</feature>
<dbReference type="GeneID" id="9184800"/>
<sequence length="563" mass="59850">MSHKRLSSSPSSSSWPGLFTLLLTVLLRVPTTSAHSPLQARQGNQLQGAEVLPPCALQCVYNAISQHPHFRMCHGQLECLCGENPQPYRELLWSCIDDQRHCRPEAHKETEAAVVSVCSGVLDASSSSSSNTTSPTSAAPASPSKTGTSQSTTPPSAKEESKKTSKLSTAAIVGISVGAVALLGLIVVTCFLLTIMRNRRKGREQIRSIAFEQASPRSPGEGWEAHGMDHSRWASVNPADPNSSAGHYYNSKSQLTPIVTDIPTEKRGVPAINISPVSPVSPSGNRAAAPPTKTKVVASRKIIENHHLQSDMPPSFSFTPATPATHWSTEEPVSPVSPMFDFNGARLARSSSNSVSSVSPSQGFLPGQAFTTDSRSVRSTSPSVEGSNRHTCSAATMPRIPRENSPEPSTPPPQYAPATPSPSGNTDSGRSSRNLSGAAAAGGGMARTDSISWRRELEVAAERAMARVVRSEQSIQEEGPGERRRKSSIPGLDRFARRASRDTRGDDDSSLASNGETGSSFWNRKGGRVSTPPRSPGFFNPGRRRDSGATGSKRSSADVGNVV</sequence>
<protein>
    <submittedName>
        <fullName evidence="17">(Perigord truffle) hypothetical protein</fullName>
    </submittedName>
</protein>
<feature type="compositionally biased region" description="Polar residues" evidence="13">
    <location>
        <begin position="510"/>
        <end position="522"/>
    </location>
</feature>
<keyword evidence="8 15" id="KW-0732">Signal</keyword>
<evidence type="ECO:0000256" key="7">
    <source>
        <dbReference type="ARBA" id="ARBA00022692"/>
    </source>
</evidence>
<evidence type="ECO:0000256" key="14">
    <source>
        <dbReference type="SAM" id="Phobius"/>
    </source>
</evidence>
<keyword evidence="12" id="KW-0449">Lipoprotein</keyword>
<accession>D5GC79</accession>
<feature type="region of interest" description="Disordered" evidence="13">
    <location>
        <begin position="306"/>
        <end position="335"/>
    </location>
</feature>
<dbReference type="STRING" id="656061.D5GC79"/>
<dbReference type="KEGG" id="tml:GSTUM_00000631001"/>
<dbReference type="Pfam" id="PF05730">
    <property type="entry name" value="CFEM"/>
    <property type="match status" value="1"/>
</dbReference>
<evidence type="ECO:0000256" key="13">
    <source>
        <dbReference type="SAM" id="MobiDB-lite"/>
    </source>
</evidence>
<evidence type="ECO:0000256" key="10">
    <source>
        <dbReference type="ARBA" id="ARBA00023136"/>
    </source>
</evidence>
<evidence type="ECO:0000256" key="3">
    <source>
        <dbReference type="ARBA" id="ARBA00004613"/>
    </source>
</evidence>
<evidence type="ECO:0000256" key="9">
    <source>
        <dbReference type="ARBA" id="ARBA00022989"/>
    </source>
</evidence>
<name>D5GC79_TUBMM</name>
<dbReference type="InterPro" id="IPR008427">
    <property type="entry name" value="Extracellular_membr_CFEM_dom"/>
</dbReference>
<evidence type="ECO:0000256" key="5">
    <source>
        <dbReference type="ARBA" id="ARBA00022525"/>
    </source>
</evidence>
<evidence type="ECO:0000256" key="4">
    <source>
        <dbReference type="ARBA" id="ARBA00010031"/>
    </source>
</evidence>
<dbReference type="SMART" id="SM00747">
    <property type="entry name" value="CFEM"/>
    <property type="match status" value="1"/>
</dbReference>
<dbReference type="EMBL" id="FN430105">
    <property type="protein sequence ID" value="CAZ82122.1"/>
    <property type="molecule type" value="Genomic_DNA"/>
</dbReference>
<keyword evidence="6" id="KW-0325">Glycoprotein</keyword>
<dbReference type="GO" id="GO:0098552">
    <property type="term" value="C:side of membrane"/>
    <property type="evidence" value="ECO:0007669"/>
    <property type="project" value="UniProtKB-KW"/>
</dbReference>
<evidence type="ECO:0000256" key="15">
    <source>
        <dbReference type="SAM" id="SignalP"/>
    </source>
</evidence>
<feature type="compositionally biased region" description="Low complexity" evidence="13">
    <location>
        <begin position="126"/>
        <end position="149"/>
    </location>
</feature>
<evidence type="ECO:0000256" key="12">
    <source>
        <dbReference type="ARBA" id="ARBA00023288"/>
    </source>
</evidence>
<keyword evidence="11" id="KW-1015">Disulfide bond</keyword>
<keyword evidence="6" id="KW-0336">GPI-anchor</keyword>